<dbReference type="Proteomes" id="UP000694580">
    <property type="component" value="Chromosome 7"/>
</dbReference>
<name>A0AAY4CSU2_9TELE</name>
<reference evidence="6" key="3">
    <citation type="submission" date="2025-09" db="UniProtKB">
        <authorList>
            <consortium name="Ensembl"/>
        </authorList>
    </citation>
    <scope>IDENTIFICATION</scope>
</reference>
<evidence type="ECO:0000256" key="3">
    <source>
        <dbReference type="ARBA" id="ARBA00022679"/>
    </source>
</evidence>
<keyword evidence="4" id="KW-0949">S-adenosyl-L-methionine</keyword>
<dbReference type="SUPFAM" id="SSF53335">
    <property type="entry name" value="S-adenosyl-L-methionine-dependent methyltransferases"/>
    <property type="match status" value="1"/>
</dbReference>
<reference evidence="6" key="2">
    <citation type="submission" date="2025-08" db="UniProtKB">
        <authorList>
            <consortium name="Ensembl"/>
        </authorList>
    </citation>
    <scope>IDENTIFICATION</scope>
</reference>
<accession>A0AAY4CSU2</accession>
<sequence>MPGMDADTPDELLAEFREKRLGVWGLLQVTAGTGLAVYAVWAGLLMPGFRRVPLKLQVPYLPASKAQVKNVMTLLKGRSGSVADLGSGDGRIVLEAFRQGFSPAVGYELNPWLVRLANFHAWRAGYYGKVSYRREDLWKVNLSDCNNVTVFLAPSVLTLLQEKLLTDLPNDALVVSGRFPFPDWTACEVVGEGVDRAWAYNVQSLRQQSKWSMDTERIGEDGP</sequence>
<keyword evidence="5" id="KW-0812">Transmembrane</keyword>
<dbReference type="GO" id="GO:0032259">
    <property type="term" value="P:methylation"/>
    <property type="evidence" value="ECO:0007669"/>
    <property type="project" value="UniProtKB-KW"/>
</dbReference>
<dbReference type="Ensembl" id="ENSDCDT00010045698.1">
    <property type="protein sequence ID" value="ENSDCDP00010036302.1"/>
    <property type="gene ID" value="ENSDCDG00010023780.1"/>
</dbReference>
<dbReference type="InterPro" id="IPR026170">
    <property type="entry name" value="FAM173A/B"/>
</dbReference>
<keyword evidence="5" id="KW-0472">Membrane</keyword>
<dbReference type="GO" id="GO:1905706">
    <property type="term" value="P:regulation of mitochondrial ATP synthesis coupled proton transport"/>
    <property type="evidence" value="ECO:0007669"/>
    <property type="project" value="TreeGrafter"/>
</dbReference>
<dbReference type="PANTHER" id="PTHR13610">
    <property type="entry name" value="METHYLTRANSFERASE DOMAIN-CONTAINING PROTEIN"/>
    <property type="match status" value="1"/>
</dbReference>
<feature type="transmembrane region" description="Helical" evidence="5">
    <location>
        <begin position="23"/>
        <end position="46"/>
    </location>
</feature>
<protein>
    <submittedName>
        <fullName evidence="6">Uncharacterized protein</fullName>
    </submittedName>
</protein>
<dbReference type="Gene3D" id="3.40.50.150">
    <property type="entry name" value="Vaccinia Virus protein VP39"/>
    <property type="match status" value="1"/>
</dbReference>
<dbReference type="PANTHER" id="PTHR13610:SF5">
    <property type="entry name" value="ADENINE NUCLEOTIDE TRANSLOCASE LYSINE N-METHYLTRANSFERASE"/>
    <property type="match status" value="1"/>
</dbReference>
<keyword evidence="5" id="KW-1133">Transmembrane helix</keyword>
<comment type="similarity">
    <text evidence="1">Belongs to the ANT/ATPSC lysine N-methyltransferase family.</text>
</comment>
<keyword evidence="2" id="KW-0489">Methyltransferase</keyword>
<dbReference type="InterPro" id="IPR029063">
    <property type="entry name" value="SAM-dependent_MTases_sf"/>
</dbReference>
<keyword evidence="7" id="KW-1185">Reference proteome</keyword>
<reference evidence="6 7" key="1">
    <citation type="submission" date="2020-06" db="EMBL/GenBank/DDBJ databases">
        <authorList>
            <consortium name="Wellcome Sanger Institute Data Sharing"/>
        </authorList>
    </citation>
    <scope>NUCLEOTIDE SEQUENCE [LARGE SCALE GENOMIC DNA]</scope>
</reference>
<evidence type="ECO:0000256" key="2">
    <source>
        <dbReference type="ARBA" id="ARBA00022603"/>
    </source>
</evidence>
<gene>
    <name evidence="6" type="primary">ANTKMT</name>
</gene>
<evidence type="ECO:0000256" key="4">
    <source>
        <dbReference type="ARBA" id="ARBA00022691"/>
    </source>
</evidence>
<evidence type="ECO:0000256" key="5">
    <source>
        <dbReference type="SAM" id="Phobius"/>
    </source>
</evidence>
<keyword evidence="3" id="KW-0808">Transferase</keyword>
<dbReference type="AlphaFoldDB" id="A0AAY4CSU2"/>
<evidence type="ECO:0000256" key="1">
    <source>
        <dbReference type="ARBA" id="ARBA00010633"/>
    </source>
</evidence>
<dbReference type="GO" id="GO:0005739">
    <property type="term" value="C:mitochondrion"/>
    <property type="evidence" value="ECO:0007669"/>
    <property type="project" value="TreeGrafter"/>
</dbReference>
<proteinExistence type="inferred from homology"/>
<dbReference type="GO" id="GO:0016279">
    <property type="term" value="F:protein-lysine N-methyltransferase activity"/>
    <property type="evidence" value="ECO:0007669"/>
    <property type="project" value="InterPro"/>
</dbReference>
<evidence type="ECO:0000313" key="7">
    <source>
        <dbReference type="Proteomes" id="UP000694580"/>
    </source>
</evidence>
<organism evidence="6 7">
    <name type="scientific">Denticeps clupeoides</name>
    <name type="common">denticle herring</name>
    <dbReference type="NCBI Taxonomy" id="299321"/>
    <lineage>
        <taxon>Eukaryota</taxon>
        <taxon>Metazoa</taxon>
        <taxon>Chordata</taxon>
        <taxon>Craniata</taxon>
        <taxon>Vertebrata</taxon>
        <taxon>Euteleostomi</taxon>
        <taxon>Actinopterygii</taxon>
        <taxon>Neopterygii</taxon>
        <taxon>Teleostei</taxon>
        <taxon>Clupei</taxon>
        <taxon>Clupeiformes</taxon>
        <taxon>Denticipitoidei</taxon>
        <taxon>Denticipitidae</taxon>
        <taxon>Denticeps</taxon>
    </lineage>
</organism>
<dbReference type="GeneTree" id="ENSGT00390000014771"/>
<evidence type="ECO:0000313" key="6">
    <source>
        <dbReference type="Ensembl" id="ENSDCDP00010036302.1"/>
    </source>
</evidence>